<gene>
    <name evidence="2" type="ORF">TREES_T100017679</name>
</gene>
<protein>
    <submittedName>
        <fullName evidence="2">Uncharacterized protein</fullName>
    </submittedName>
</protein>
<dbReference type="AlphaFoldDB" id="L9KYE1"/>
<organism evidence="2 3">
    <name type="scientific">Tupaia chinensis</name>
    <name type="common">Chinese tree shrew</name>
    <name type="synonym">Tupaia belangeri chinensis</name>
    <dbReference type="NCBI Taxonomy" id="246437"/>
    <lineage>
        <taxon>Eukaryota</taxon>
        <taxon>Metazoa</taxon>
        <taxon>Chordata</taxon>
        <taxon>Craniata</taxon>
        <taxon>Vertebrata</taxon>
        <taxon>Euteleostomi</taxon>
        <taxon>Mammalia</taxon>
        <taxon>Eutheria</taxon>
        <taxon>Euarchontoglires</taxon>
        <taxon>Scandentia</taxon>
        <taxon>Tupaiidae</taxon>
        <taxon>Tupaia</taxon>
    </lineage>
</organism>
<dbReference type="Proteomes" id="UP000011518">
    <property type="component" value="Unassembled WGS sequence"/>
</dbReference>
<proteinExistence type="predicted"/>
<evidence type="ECO:0000313" key="2">
    <source>
        <dbReference type="EMBL" id="ELW67733.1"/>
    </source>
</evidence>
<reference evidence="3" key="2">
    <citation type="journal article" date="2013" name="Nat. Commun.">
        <title>Genome of the Chinese tree shrew.</title>
        <authorList>
            <person name="Fan Y."/>
            <person name="Huang Z.Y."/>
            <person name="Cao C.C."/>
            <person name="Chen C.S."/>
            <person name="Chen Y.X."/>
            <person name="Fan D.D."/>
            <person name="He J."/>
            <person name="Hou H.L."/>
            <person name="Hu L."/>
            <person name="Hu X.T."/>
            <person name="Jiang X.T."/>
            <person name="Lai R."/>
            <person name="Lang Y.S."/>
            <person name="Liang B."/>
            <person name="Liao S.G."/>
            <person name="Mu D."/>
            <person name="Ma Y.Y."/>
            <person name="Niu Y.Y."/>
            <person name="Sun X.Q."/>
            <person name="Xia J.Q."/>
            <person name="Xiao J."/>
            <person name="Xiong Z.Q."/>
            <person name="Xu L."/>
            <person name="Yang L."/>
            <person name="Zhang Y."/>
            <person name="Zhao W."/>
            <person name="Zhao X.D."/>
            <person name="Zheng Y.T."/>
            <person name="Zhou J.M."/>
            <person name="Zhu Y.B."/>
            <person name="Zhang G.J."/>
            <person name="Wang J."/>
            <person name="Yao Y.G."/>
        </authorList>
    </citation>
    <scope>NUCLEOTIDE SEQUENCE [LARGE SCALE GENOMIC DNA]</scope>
</reference>
<dbReference type="InParanoid" id="L9KYE1"/>
<name>L9KYE1_TUPCH</name>
<keyword evidence="3" id="KW-1185">Reference proteome</keyword>
<evidence type="ECO:0000313" key="3">
    <source>
        <dbReference type="Proteomes" id="UP000011518"/>
    </source>
</evidence>
<reference evidence="3" key="1">
    <citation type="submission" date="2012-07" db="EMBL/GenBank/DDBJ databases">
        <title>Genome of the Chinese tree shrew, a rising model animal genetically related to primates.</title>
        <authorList>
            <person name="Zhang G."/>
            <person name="Fan Y."/>
            <person name="Yao Y."/>
            <person name="Huang Z."/>
        </authorList>
    </citation>
    <scope>NUCLEOTIDE SEQUENCE [LARGE SCALE GENOMIC DNA]</scope>
</reference>
<feature type="region of interest" description="Disordered" evidence="1">
    <location>
        <begin position="1"/>
        <end position="20"/>
    </location>
</feature>
<sequence length="98" mass="11088">MTHPRALAPQFPRGCGGTKDRSLFPGNEIGVFESQEEEAKPLLGRGSSRALGPVCNCFSRPPRWLRWILELVTGVKLVRYRALYRTGFVKAEITTYDY</sequence>
<evidence type="ECO:0000256" key="1">
    <source>
        <dbReference type="SAM" id="MobiDB-lite"/>
    </source>
</evidence>
<accession>L9KYE1</accession>
<dbReference type="EMBL" id="KB320601">
    <property type="protein sequence ID" value="ELW67733.1"/>
    <property type="molecule type" value="Genomic_DNA"/>
</dbReference>